<dbReference type="PANTHER" id="PTHR14187">
    <property type="entry name" value="ALPHA KINASE/ELONGATION FACTOR 2 KINASE"/>
    <property type="match status" value="1"/>
</dbReference>
<sequence>MSDKKRIIIAVDYGTTGSTFHWILPNNGQPLIVQPSIQRWPGQPDDAKLKIPSRIAYPEENEHLVEQCWGFEIRPGMVAASWTKCLLAEGLDPEAFRDSSLDNFLRSGIMRLPPGKSAEDVIKDYLRHIYCHIWTRLRAELHNAETVCPILFQFSVPAIWSEAARLSVQRAAEGAGFGSRPQDKIQLLSEPEAVMNVVQKCPQYVYPPVLVQPGDGVLICDCGGGTVDLATYEVTPDQGSGYRELTLGTGGLCGGTAVDRKFLQWLSDTIGDAFNEAPIEKIGAESEFMRDFERTKRNLHTQKWPICMEVPIIGAPIPLTITRNHFYGFLEPVVRRICQLLHEELETARTRAQRYLIKHIVLSGGLSQSQYLRDAIEQRFGMDGSVKVYYMRDPVGAVAHGAAISAIDNIPPPVIHICRRHYGLPTSGVFRPGIDDECDSFIHPVDGIKMVHGGVNWVLSKGETYAEDYVVDHPMGFDYQKGMPKIHRIAIYDCPSNVPSSLQRGQEKQEFGLQGIFCLTFQTSIFLGLVIANLAARSYTPSIFMFGCV</sequence>
<keyword evidence="2" id="KW-0067">ATP-binding</keyword>
<dbReference type="SUPFAM" id="SSF53067">
    <property type="entry name" value="Actin-like ATPase domain"/>
    <property type="match status" value="2"/>
</dbReference>
<evidence type="ECO:0000313" key="5">
    <source>
        <dbReference type="Proteomes" id="UP001194746"/>
    </source>
</evidence>
<keyword evidence="3" id="KW-0472">Membrane</keyword>
<reference evidence="4" key="2">
    <citation type="submission" date="2020-02" db="EMBL/GenBank/DDBJ databases">
        <authorList>
            <person name="Gilchrist C.L.M."/>
            <person name="Chooi Y.-H."/>
        </authorList>
    </citation>
    <scope>NUCLEOTIDE SEQUENCE</scope>
    <source>
        <strain evidence="4">MST-FP2251</strain>
    </source>
</reference>
<keyword evidence="1" id="KW-0547">Nucleotide-binding</keyword>
<dbReference type="Gene3D" id="3.30.420.40">
    <property type="match status" value="2"/>
</dbReference>
<keyword evidence="5" id="KW-1185">Reference proteome</keyword>
<dbReference type="GO" id="GO:0005524">
    <property type="term" value="F:ATP binding"/>
    <property type="evidence" value="ECO:0007669"/>
    <property type="project" value="UniProtKB-KW"/>
</dbReference>
<evidence type="ECO:0000256" key="3">
    <source>
        <dbReference type="SAM" id="Phobius"/>
    </source>
</evidence>
<keyword evidence="3" id="KW-1133">Transmembrane helix</keyword>
<organism evidence="4 5">
    <name type="scientific">Aspergillus nanangensis</name>
    <dbReference type="NCBI Taxonomy" id="2582783"/>
    <lineage>
        <taxon>Eukaryota</taxon>
        <taxon>Fungi</taxon>
        <taxon>Dikarya</taxon>
        <taxon>Ascomycota</taxon>
        <taxon>Pezizomycotina</taxon>
        <taxon>Eurotiomycetes</taxon>
        <taxon>Eurotiomycetidae</taxon>
        <taxon>Eurotiales</taxon>
        <taxon>Aspergillaceae</taxon>
        <taxon>Aspergillus</taxon>
        <taxon>Aspergillus subgen. Circumdati</taxon>
    </lineage>
</organism>
<dbReference type="Proteomes" id="UP001194746">
    <property type="component" value="Unassembled WGS sequence"/>
</dbReference>
<evidence type="ECO:0008006" key="6">
    <source>
        <dbReference type="Google" id="ProtNLM"/>
    </source>
</evidence>
<accession>A0AAD4CGA8</accession>
<dbReference type="GO" id="GO:0140662">
    <property type="term" value="F:ATP-dependent protein folding chaperone"/>
    <property type="evidence" value="ECO:0007669"/>
    <property type="project" value="InterPro"/>
</dbReference>
<dbReference type="Pfam" id="PF00012">
    <property type="entry name" value="HSP70"/>
    <property type="match status" value="1"/>
</dbReference>
<dbReference type="PANTHER" id="PTHR14187:SF81">
    <property type="entry name" value="HSP70 FAMILY PROTEIN (AFU_ORTHOLOGUE AFUA_4G14040)"/>
    <property type="match status" value="1"/>
</dbReference>
<keyword evidence="3" id="KW-0812">Transmembrane</keyword>
<name>A0AAD4CGA8_ASPNN</name>
<reference evidence="4" key="1">
    <citation type="journal article" date="2019" name="Beilstein J. Org. Chem.">
        <title>Nanangenines: drimane sesquiterpenoids as the dominant metabolite cohort of a novel Australian fungus, Aspergillus nanangensis.</title>
        <authorList>
            <person name="Lacey H.J."/>
            <person name="Gilchrist C.L.M."/>
            <person name="Crombie A."/>
            <person name="Kalaitzis J.A."/>
            <person name="Vuong D."/>
            <person name="Rutledge P.J."/>
            <person name="Turner P."/>
            <person name="Pitt J.I."/>
            <person name="Lacey E."/>
            <person name="Chooi Y.H."/>
            <person name="Piggott A.M."/>
        </authorList>
    </citation>
    <scope>NUCLEOTIDE SEQUENCE</scope>
    <source>
        <strain evidence="4">MST-FP2251</strain>
    </source>
</reference>
<feature type="transmembrane region" description="Helical" evidence="3">
    <location>
        <begin position="511"/>
        <end position="536"/>
    </location>
</feature>
<dbReference type="InterPro" id="IPR043129">
    <property type="entry name" value="ATPase_NBD"/>
</dbReference>
<comment type="caution">
    <text evidence="4">The sequence shown here is derived from an EMBL/GenBank/DDBJ whole genome shotgun (WGS) entry which is preliminary data.</text>
</comment>
<dbReference type="EMBL" id="VCAU01000086">
    <property type="protein sequence ID" value="KAF9885930.1"/>
    <property type="molecule type" value="Genomic_DNA"/>
</dbReference>
<dbReference type="CDD" id="cd10170">
    <property type="entry name" value="ASKHA_NBD_HSP70"/>
    <property type="match status" value="1"/>
</dbReference>
<evidence type="ECO:0000256" key="2">
    <source>
        <dbReference type="ARBA" id="ARBA00022840"/>
    </source>
</evidence>
<protein>
    <recommendedName>
        <fullName evidence="6">Actin-like ATPase domain-containing protein</fullName>
    </recommendedName>
</protein>
<dbReference type="AlphaFoldDB" id="A0AAD4CGA8"/>
<gene>
    <name evidence="4" type="ORF">FE257_012220</name>
</gene>
<proteinExistence type="predicted"/>
<dbReference type="Gene3D" id="3.90.640.10">
    <property type="entry name" value="Actin, Chain A, domain 4"/>
    <property type="match status" value="1"/>
</dbReference>
<evidence type="ECO:0000313" key="4">
    <source>
        <dbReference type="EMBL" id="KAF9885930.1"/>
    </source>
</evidence>
<evidence type="ECO:0000256" key="1">
    <source>
        <dbReference type="ARBA" id="ARBA00022741"/>
    </source>
</evidence>
<dbReference type="InterPro" id="IPR013126">
    <property type="entry name" value="Hsp_70_fam"/>
</dbReference>